<protein>
    <recommendedName>
        <fullName evidence="2">Methyltransferase type 11 domain-containing protein</fullName>
    </recommendedName>
</protein>
<dbReference type="InterPro" id="IPR029063">
    <property type="entry name" value="SAM-dependent_MTases_sf"/>
</dbReference>
<feature type="transmembrane region" description="Helical" evidence="1">
    <location>
        <begin position="16"/>
        <end position="35"/>
    </location>
</feature>
<proteinExistence type="predicted"/>
<dbReference type="AlphaFoldDB" id="A0A6C0JDB2"/>
<dbReference type="GO" id="GO:0008757">
    <property type="term" value="F:S-adenosylmethionine-dependent methyltransferase activity"/>
    <property type="evidence" value="ECO:0007669"/>
    <property type="project" value="InterPro"/>
</dbReference>
<reference evidence="3" key="1">
    <citation type="journal article" date="2020" name="Nature">
        <title>Giant virus diversity and host interactions through global metagenomics.</title>
        <authorList>
            <person name="Schulz F."/>
            <person name="Roux S."/>
            <person name="Paez-Espino D."/>
            <person name="Jungbluth S."/>
            <person name="Walsh D.A."/>
            <person name="Denef V.J."/>
            <person name="McMahon K.D."/>
            <person name="Konstantinidis K.T."/>
            <person name="Eloe-Fadrosh E.A."/>
            <person name="Kyrpides N.C."/>
            <person name="Woyke T."/>
        </authorList>
    </citation>
    <scope>NUCLEOTIDE SEQUENCE</scope>
    <source>
        <strain evidence="3">GVMAG-M-3300027708-20</strain>
    </source>
</reference>
<evidence type="ECO:0000259" key="2">
    <source>
        <dbReference type="Pfam" id="PF08241"/>
    </source>
</evidence>
<dbReference type="CDD" id="cd02440">
    <property type="entry name" value="AdoMet_MTases"/>
    <property type="match status" value="1"/>
</dbReference>
<organism evidence="3">
    <name type="scientific">viral metagenome</name>
    <dbReference type="NCBI Taxonomy" id="1070528"/>
    <lineage>
        <taxon>unclassified sequences</taxon>
        <taxon>metagenomes</taxon>
        <taxon>organismal metagenomes</taxon>
    </lineage>
</organism>
<name>A0A6C0JDB2_9ZZZZ</name>
<accession>A0A6C0JDB2</accession>
<keyword evidence="1" id="KW-0472">Membrane</keyword>
<dbReference type="SUPFAM" id="SSF53335">
    <property type="entry name" value="S-adenosyl-L-methionine-dependent methyltransferases"/>
    <property type="match status" value="1"/>
</dbReference>
<evidence type="ECO:0000313" key="3">
    <source>
        <dbReference type="EMBL" id="QHU03825.1"/>
    </source>
</evidence>
<dbReference type="EMBL" id="MN740389">
    <property type="protein sequence ID" value="QHU03825.1"/>
    <property type="molecule type" value="Genomic_DNA"/>
</dbReference>
<dbReference type="Gene3D" id="3.40.50.150">
    <property type="entry name" value="Vaccinia Virus protein VP39"/>
    <property type="match status" value="1"/>
</dbReference>
<keyword evidence="1" id="KW-1133">Transmembrane helix</keyword>
<feature type="domain" description="Methyltransferase type 11" evidence="2">
    <location>
        <begin position="106"/>
        <end position="199"/>
    </location>
</feature>
<keyword evidence="1" id="KW-0812">Transmembrane</keyword>
<evidence type="ECO:0000256" key="1">
    <source>
        <dbReference type="SAM" id="Phobius"/>
    </source>
</evidence>
<sequence length="332" mass="38486">MFKYLSNIVTSRNPNLIYLQILLFLAIILLVFYIYKVTESPLKKKQREQEGFHQEQPYVLKIDDDIYDDFFVEMYDGVNDRNKNCQKELYQIIKISEPSKNNSVFLDVGSGTGCVLNELVNAGYDAYGIDKSKAMIKYSETAYPNISTIKGNVLDPMTYENGTFTHVLCLNFTIYEFSNKSQFFSNCYHWMKPNAYLIVHLVNPKKFSVKKYIKNQGMITTLFDGLLPETDNVERKTSTSVDFDDCNYEEKYEFLDKNGKTGKNDPNVLFTQVFTDKLSKSVRQNEQNLKMESIDEILDMAKHTGFIVHAKTAMKALNGDDNQYLYVLERTM</sequence>
<dbReference type="InterPro" id="IPR013216">
    <property type="entry name" value="Methyltransf_11"/>
</dbReference>
<dbReference type="Pfam" id="PF08241">
    <property type="entry name" value="Methyltransf_11"/>
    <property type="match status" value="1"/>
</dbReference>